<evidence type="ECO:0000256" key="4">
    <source>
        <dbReference type="ARBA" id="ARBA00022729"/>
    </source>
</evidence>
<dbReference type="EMBL" id="QGGT01000002">
    <property type="protein sequence ID" value="PWK34881.1"/>
    <property type="molecule type" value="Genomic_DNA"/>
</dbReference>
<keyword evidence="7" id="KW-0843">Virulence</keyword>
<dbReference type="Proteomes" id="UP000245754">
    <property type="component" value="Unassembled WGS sequence"/>
</dbReference>
<protein>
    <recommendedName>
        <fullName evidence="10">Type 3 secretion system secretin</fullName>
        <shortName evidence="10">T3SS secretin</shortName>
    </recommendedName>
</protein>
<evidence type="ECO:0000259" key="13">
    <source>
        <dbReference type="Pfam" id="PF00263"/>
    </source>
</evidence>
<dbReference type="AlphaFoldDB" id="A0A316ERN8"/>
<comment type="function">
    <text evidence="10">Component of the type III secretion system (T3SS), also called injectisome, which is used to inject bacterial effector proteins into eukaryotic host cells. Forms a ring-shaped multimeric structure with an apparent central pore in the outer membrane.</text>
</comment>
<evidence type="ECO:0000256" key="8">
    <source>
        <dbReference type="ARBA" id="ARBA00023136"/>
    </source>
</evidence>
<reference evidence="16 17" key="1">
    <citation type="submission" date="2018-05" db="EMBL/GenBank/DDBJ databases">
        <title>Genomic Encyclopedia of Type Strains, Phase IV (KMG-V): Genome sequencing to study the core and pangenomes of soil and plant-associated prokaryotes.</title>
        <authorList>
            <person name="Whitman W."/>
        </authorList>
    </citation>
    <scope>NUCLEOTIDE SEQUENCE [LARGE SCALE GENOMIC DNA]</scope>
    <source>
        <strain evidence="16 17">SLV-132</strain>
    </source>
</reference>
<feature type="domain" description="SPI-1 type 3 secretion system secretin N0" evidence="15">
    <location>
        <begin position="57"/>
        <end position="122"/>
    </location>
</feature>
<gene>
    <name evidence="10" type="primary">sctC</name>
    <name evidence="16" type="ORF">C7419_102154</name>
</gene>
<comment type="caution">
    <text evidence="16">The sequence shown here is derived from an EMBL/GenBank/DDBJ whole genome shotgun (WGS) entry which is preliminary data.</text>
</comment>
<comment type="subunit">
    <text evidence="10">The core secretion machinery of the T3SS is composed of approximately 20 different proteins, including cytoplasmic components, a base, an export apparatus and a needle. This subunit is part of the base, which anchors the injectisome in the bacterial cell envelope. Forms a stable homooligomeric complex.</text>
</comment>
<evidence type="ECO:0000313" key="16">
    <source>
        <dbReference type="EMBL" id="PWK34881.1"/>
    </source>
</evidence>
<feature type="domain" description="NolW-like" evidence="14">
    <location>
        <begin position="131"/>
        <end position="188"/>
    </location>
</feature>
<dbReference type="PROSITE" id="PS00875">
    <property type="entry name" value="T2SP_D"/>
    <property type="match status" value="1"/>
</dbReference>
<dbReference type="Pfam" id="PF00263">
    <property type="entry name" value="Secretin"/>
    <property type="match status" value="1"/>
</dbReference>
<keyword evidence="3 10" id="KW-0813">Transport</keyword>
<keyword evidence="5 10" id="KW-0653">Protein transport</keyword>
<feature type="domain" description="NolW-like" evidence="14">
    <location>
        <begin position="199"/>
        <end position="372"/>
    </location>
</feature>
<evidence type="ECO:0000256" key="5">
    <source>
        <dbReference type="ARBA" id="ARBA00022927"/>
    </source>
</evidence>
<evidence type="ECO:0000256" key="12">
    <source>
        <dbReference type="SAM" id="MobiDB-lite"/>
    </source>
</evidence>
<organism evidence="16 17">
    <name type="scientific">Cupriavidus plantarum</name>
    <dbReference type="NCBI Taxonomy" id="942865"/>
    <lineage>
        <taxon>Bacteria</taxon>
        <taxon>Pseudomonadati</taxon>
        <taxon>Pseudomonadota</taxon>
        <taxon>Betaproteobacteria</taxon>
        <taxon>Burkholderiales</taxon>
        <taxon>Burkholderiaceae</taxon>
        <taxon>Cupriavidus</taxon>
    </lineage>
</organism>
<dbReference type="GO" id="GO:0009279">
    <property type="term" value="C:cell outer membrane"/>
    <property type="evidence" value="ECO:0007669"/>
    <property type="project" value="UniProtKB-SubCell"/>
</dbReference>
<evidence type="ECO:0000259" key="14">
    <source>
        <dbReference type="Pfam" id="PF03958"/>
    </source>
</evidence>
<dbReference type="NCBIfam" id="TIGR02516">
    <property type="entry name" value="type_III_yscC"/>
    <property type="match status" value="1"/>
</dbReference>
<comment type="similarity">
    <text evidence="2 10">Belongs to the bacterial secretin family. T3SS SctC subfamily.</text>
</comment>
<dbReference type="Pfam" id="PF21304">
    <property type="entry name" value="T3S_SPI-1_N0"/>
    <property type="match status" value="1"/>
</dbReference>
<keyword evidence="17" id="KW-1185">Reference proteome</keyword>
<keyword evidence="8 10" id="KW-0472">Membrane</keyword>
<dbReference type="GO" id="GO:0030257">
    <property type="term" value="C:type III protein secretion system complex"/>
    <property type="evidence" value="ECO:0007669"/>
    <property type="project" value="UniProtKB-UniRule"/>
</dbReference>
<dbReference type="InterPro" id="IPR004846">
    <property type="entry name" value="T2SS/T3SS_dom"/>
</dbReference>
<dbReference type="InterPro" id="IPR004845">
    <property type="entry name" value="T2SS_GspD_CS"/>
</dbReference>
<dbReference type="InterPro" id="IPR049034">
    <property type="entry name" value="T3S_SPI-1_N0"/>
</dbReference>
<evidence type="ECO:0000256" key="7">
    <source>
        <dbReference type="ARBA" id="ARBA00023026"/>
    </source>
</evidence>
<dbReference type="PANTHER" id="PTHR30332">
    <property type="entry name" value="PROBABLE GENERAL SECRETION PATHWAY PROTEIN D"/>
    <property type="match status" value="1"/>
</dbReference>
<dbReference type="InterPro" id="IPR003522">
    <property type="entry name" value="T3SS_OM_pore_YscC"/>
</dbReference>
<dbReference type="PRINTS" id="PR01337">
    <property type="entry name" value="TYPE3OMGPROT"/>
</dbReference>
<evidence type="ECO:0000256" key="9">
    <source>
        <dbReference type="ARBA" id="ARBA00023237"/>
    </source>
</evidence>
<dbReference type="InterPro" id="IPR050810">
    <property type="entry name" value="Bact_Secretion_Sys_Channel"/>
</dbReference>
<name>A0A316ERN8_9BURK</name>
<accession>A0A316ERN8</accession>
<comment type="subcellular location">
    <subcellularLocation>
        <location evidence="1 10 11">Cell outer membrane</location>
    </subcellularLocation>
</comment>
<evidence type="ECO:0000256" key="1">
    <source>
        <dbReference type="ARBA" id="ARBA00004442"/>
    </source>
</evidence>
<dbReference type="InterPro" id="IPR005644">
    <property type="entry name" value="NolW-like"/>
</dbReference>
<evidence type="ECO:0000313" key="17">
    <source>
        <dbReference type="Proteomes" id="UP000245754"/>
    </source>
</evidence>
<evidence type="ECO:0000256" key="3">
    <source>
        <dbReference type="ARBA" id="ARBA00022448"/>
    </source>
</evidence>
<evidence type="ECO:0000259" key="15">
    <source>
        <dbReference type="Pfam" id="PF21304"/>
    </source>
</evidence>
<sequence length="701" mass="73865">MANRTRSNPTRANARRARRPVRAAAVGAIIALQTMTSMFAPTALAAPIPWRSSNISYVADRKDIQEVLRDVSASAGVAVQISPKVKGTVSGRFDTRPQLMLERMAATFGFIWYYDGAVLRIYSADEVVSTTIGLSAASTAALRRSLAKLQIEDPRFPIRFDDDARTAVVSGPPRYVELVNDVARLVDQNHVDQQHGQAVRVFPLRYAWAADHTVTVDGQSITIRGVANMLRDLYQPDGGRIGSQTAPQSDARRLRNVSETDTGSPGGGSRSRQPESQNGWIIGLPGLMGGAAGAAGAVAPLPGGAVADGGGGGAGGGGMAASRRNGRVTDVYPEDRPIIQADPRTNSILVRGRPDRMGSFQSLIESLDVRPAVLEIDANIIEITDNALQQLGVDWRAHSGHVDFAIGNGQNAQAGYPGSLNPNGYGNPNDRDREGNSLLPTTPVGGVFTAVLGGAGKYLLSRISALAQTDQATLNASPKVATLDNVEAVMDNKQTFYVPVSGYQSADLYGISAGVSLRVLPMIVPGSDNAGTPSQIRLNVHIEDGQLTSQTVSNLPVVSNSTIDTQALISEGESLLIAGYTALQDQRQETGVPGLSKIPWIGGLFRYRNHSGQKFQRLFLVTPRILRAPSPADLNGDTTSGPTGIVGTLPAVPTVARDVTAVSGIRNIAAQRAPLPMLPARPPQLPQPAVPAAIAAVPGGS</sequence>
<dbReference type="InterPro" id="IPR038591">
    <property type="entry name" value="NolW-like_sf"/>
</dbReference>
<evidence type="ECO:0000256" key="2">
    <source>
        <dbReference type="ARBA" id="ARBA00007032"/>
    </source>
</evidence>
<dbReference type="PANTHER" id="PTHR30332:SF5">
    <property type="entry name" value="SPI-1 TYPE 3 SECRETION SYSTEM SECRETIN"/>
    <property type="match status" value="1"/>
</dbReference>
<feature type="region of interest" description="Disordered" evidence="12">
    <location>
        <begin position="237"/>
        <end position="282"/>
    </location>
</feature>
<evidence type="ECO:0000256" key="6">
    <source>
        <dbReference type="ARBA" id="ARBA00023010"/>
    </source>
</evidence>
<dbReference type="Pfam" id="PF03958">
    <property type="entry name" value="Secretin_N"/>
    <property type="match status" value="2"/>
</dbReference>
<feature type="region of interest" description="Disordered" evidence="12">
    <location>
        <begin position="413"/>
        <end position="438"/>
    </location>
</feature>
<dbReference type="HAMAP" id="MF_02219">
    <property type="entry name" value="Type_III_secretin"/>
    <property type="match status" value="1"/>
</dbReference>
<keyword evidence="9 10" id="KW-0998">Cell outer membrane</keyword>
<proteinExistence type="inferred from homology"/>
<dbReference type="GO" id="GO:0015627">
    <property type="term" value="C:type II protein secretion system complex"/>
    <property type="evidence" value="ECO:0007669"/>
    <property type="project" value="TreeGrafter"/>
</dbReference>
<evidence type="ECO:0000256" key="11">
    <source>
        <dbReference type="RuleBase" id="RU004004"/>
    </source>
</evidence>
<dbReference type="RefSeq" id="WP_109582998.1">
    <property type="nucleotide sequence ID" value="NZ_QGGT01000002.1"/>
</dbReference>
<evidence type="ECO:0000256" key="10">
    <source>
        <dbReference type="HAMAP-Rule" id="MF_02219"/>
    </source>
</evidence>
<keyword evidence="6 10" id="KW-0811">Translocation</keyword>
<keyword evidence="4 10" id="KW-0732">Signal</keyword>
<dbReference type="GO" id="GO:0030254">
    <property type="term" value="P:protein secretion by the type III secretion system"/>
    <property type="evidence" value="ECO:0007669"/>
    <property type="project" value="UniProtKB-UniRule"/>
</dbReference>
<dbReference type="Gene3D" id="3.30.1370.120">
    <property type="match status" value="2"/>
</dbReference>
<dbReference type="Gene3D" id="3.55.50.30">
    <property type="match status" value="1"/>
</dbReference>
<feature type="domain" description="Type II/III secretion system secretin-like" evidence="13">
    <location>
        <begin position="465"/>
        <end position="627"/>
    </location>
</feature>